<evidence type="ECO:0000256" key="2">
    <source>
        <dbReference type="SAM" id="SignalP"/>
    </source>
</evidence>
<evidence type="ECO:0000256" key="1">
    <source>
        <dbReference type="SAM" id="MobiDB-lite"/>
    </source>
</evidence>
<proteinExistence type="predicted"/>
<protein>
    <submittedName>
        <fullName evidence="3">Uncharacterized protein</fullName>
    </submittedName>
</protein>
<gene>
    <name evidence="3" type="ORF">P0M35_10390</name>
</gene>
<accession>A0AAE3P1K4</accession>
<dbReference type="AlphaFoldDB" id="A0AAE3P1K4"/>
<feature type="signal peptide" evidence="2">
    <location>
        <begin position="1"/>
        <end position="19"/>
    </location>
</feature>
<feature type="region of interest" description="Disordered" evidence="1">
    <location>
        <begin position="523"/>
        <end position="564"/>
    </location>
</feature>
<dbReference type="EMBL" id="JARGDL010000015">
    <property type="protein sequence ID" value="MDF1612560.1"/>
    <property type="molecule type" value="Genomic_DNA"/>
</dbReference>
<organism evidence="3 4">
    <name type="scientific">Stygiobacter electus</name>
    <dbReference type="NCBI Taxonomy" id="3032292"/>
    <lineage>
        <taxon>Bacteria</taxon>
        <taxon>Pseudomonadati</taxon>
        <taxon>Ignavibacteriota</taxon>
        <taxon>Ignavibacteria</taxon>
        <taxon>Ignavibacteriales</taxon>
        <taxon>Melioribacteraceae</taxon>
        <taxon>Stygiobacter</taxon>
    </lineage>
</organism>
<evidence type="ECO:0000313" key="3">
    <source>
        <dbReference type="EMBL" id="MDF1612560.1"/>
    </source>
</evidence>
<keyword evidence="4" id="KW-1185">Reference proteome</keyword>
<dbReference type="InterPro" id="IPR013783">
    <property type="entry name" value="Ig-like_fold"/>
</dbReference>
<keyword evidence="2" id="KW-0732">Signal</keyword>
<feature type="chain" id="PRO_5042126797" evidence="2">
    <location>
        <begin position="20"/>
        <end position="1224"/>
    </location>
</feature>
<name>A0AAE3P1K4_9BACT</name>
<comment type="caution">
    <text evidence="3">The sequence shown here is derived from an EMBL/GenBank/DDBJ whole genome shotgun (WGS) entry which is preliminary data.</text>
</comment>
<dbReference type="Proteomes" id="UP001221302">
    <property type="component" value="Unassembled WGS sequence"/>
</dbReference>
<sequence>MTKVLKLLFVLIISLMMTANIDAQYKPGKERGDPTKRAKGQMEGNKIRTTVFNFGMSGREGGQFPISVQTPYEWPKNTGHVYLAMLGIFVGGEVIDNNGELQRIIDVFNFRQSPEGKTWNFEPVPGYSKPNPKTKENQIATSVDPDTWPDSWPDRMNDKIDPGWKGAWNGYFGKNIFNADQEMFYRASDDKYSRYVNYFPDETDLTRKGLGILMDVRALAWSQVLVEDALYFLHYIKNDGTKDIKKVGVTLWYADFVGGDGDSQDDISEFDLLQDIAWSRDSDHKAPNFGNDPVGMVAVTFLETPGNAVDRIDNDGDSPEQNNIISADMIVGEIPDNQIDDNGNGLIDENETHIPFGTQVGVTYADGIAQPVNPEWLAKHPRFKVEKNSPVVTQQMIDQASSPTNKWNLWPPLDAFQKGQVHLIKVTSDKLGLPFKDGIDNDDDGEENSPVITQQMITEAAKDAPYYRYRVNDKVVLYNVVPSTLGKKYADGIDNDNNGAIDEGIDDGIDVMIDEARDDGIDNDYDWDPLRDDVGLDGVPDTGDPGENDGKPTSGARFGLPGEPKIDVTDVSETDQIGITNADYVPAGGLNINSDAQMWFDFMIPGKFYDPKEVVAGEYDLFVSSGLFPLKSGQTEPISIAVLFSNGPVPDPNGEYRKKEILRKRVRAQETYNNDYRFANAPIAPNVTAIAGNNKVTLYWDDIAESTFDQYIDAIGGNGRDFEGYKIYRASDPAFQDAEKITNGYGNLQFKVPVAQFDLVDGIKGFDPVGIDGVKYNLGNDTGIKHTFVDTTVQNGFTYYYAVVAYDFGYPAGEIAPSESPIRISLQADGSVKLGQNVVRIKPEAPASGYVPPTLGKIQLAQGTTSGLVSYEIIDINKIKEGHVYNITFEDTIKPSKRLGQPDTLTTKNWSLRDSTAGVTLINKSRILATDYEQPLTDGFRLKFVNEKRVELDRTVSVWNDPKIVDYRFEKFQASGGFIGEERPNDYRIEFGDVGIGTSTELKLGTNTFPSKKTNFKVFNLSTNKYIDFAFIEIDGNDGVLSTTGAIRDRIIFLEPDKTGKLVYTWWFYLYDTPSQTLGTRLPKAGDKIELKLKKPFLSSDVFRFVAKSGRIDLELAKQELEKVKVVPNPYVASAMWEPKNPYSSGRGPRSLHFTHLPNKCTIRIFTVNGELVDIIEHDSPFNNGTEEWKMLTKDNLNVAYGVYVYHIEAPGIGEKIGKFAIIK</sequence>
<dbReference type="RefSeq" id="WP_321536331.1">
    <property type="nucleotide sequence ID" value="NZ_JARGDL010000015.1"/>
</dbReference>
<reference evidence="3" key="1">
    <citation type="submission" date="2023-03" db="EMBL/GenBank/DDBJ databases">
        <title>Stygiobacter electus gen. nov., sp. nov., facultatively anaerobic thermotolerant bacterium of the class Ignavibacteria from a well of Yessentuki mineral water deposit.</title>
        <authorList>
            <person name="Podosokorskaya O.A."/>
            <person name="Elcheninov A.G."/>
            <person name="Petrova N.F."/>
            <person name="Zavarzina D.G."/>
            <person name="Kublanov I.V."/>
            <person name="Merkel A.Y."/>
        </authorList>
    </citation>
    <scope>NUCLEOTIDE SEQUENCE</scope>
    <source>
        <strain evidence="3">09-Me</strain>
    </source>
</reference>
<dbReference type="Gene3D" id="2.60.40.10">
    <property type="entry name" value="Immunoglobulins"/>
    <property type="match status" value="1"/>
</dbReference>
<feature type="region of interest" description="Disordered" evidence="1">
    <location>
        <begin position="123"/>
        <end position="152"/>
    </location>
</feature>
<evidence type="ECO:0000313" key="4">
    <source>
        <dbReference type="Proteomes" id="UP001221302"/>
    </source>
</evidence>